<keyword evidence="4" id="KW-0456">Lyase</keyword>
<keyword evidence="10" id="KW-1185">Reference proteome</keyword>
<name>A0ABQ9JCL2_9CUCU</name>
<dbReference type="InterPro" id="IPR011343">
    <property type="entry name" value="DeoC"/>
</dbReference>
<dbReference type="SUPFAM" id="SSF51569">
    <property type="entry name" value="Aldolase"/>
    <property type="match status" value="1"/>
</dbReference>
<evidence type="ECO:0000256" key="2">
    <source>
        <dbReference type="ARBA" id="ARBA00009473"/>
    </source>
</evidence>
<reference evidence="9" key="1">
    <citation type="journal article" date="2023" name="Insect Mol. Biol.">
        <title>Genome sequencing provides insights into the evolution of gene families encoding plant cell wall-degrading enzymes in longhorned beetles.</title>
        <authorList>
            <person name="Shin N.R."/>
            <person name="Okamura Y."/>
            <person name="Kirsch R."/>
            <person name="Pauchet Y."/>
        </authorList>
    </citation>
    <scope>NUCLEOTIDE SEQUENCE</scope>
    <source>
        <strain evidence="9">MMC_N1</strain>
    </source>
</reference>
<evidence type="ECO:0000256" key="8">
    <source>
        <dbReference type="ARBA" id="ARBA00048791"/>
    </source>
</evidence>
<evidence type="ECO:0000256" key="4">
    <source>
        <dbReference type="ARBA" id="ARBA00023239"/>
    </source>
</evidence>
<keyword evidence="5" id="KW-0704">Schiff base</keyword>
<evidence type="ECO:0000256" key="1">
    <source>
        <dbReference type="ARBA" id="ARBA00004816"/>
    </source>
</evidence>
<protein>
    <recommendedName>
        <fullName evidence="3">deoxyribose-phosphate aldolase</fullName>
        <ecNumber evidence="3">4.1.2.4</ecNumber>
    </recommendedName>
    <alternativeName>
        <fullName evidence="7">2-deoxy-D-ribose 5-phosphate aldolase</fullName>
    </alternativeName>
    <alternativeName>
        <fullName evidence="6">Phosphodeoxyriboaldolase</fullName>
    </alternativeName>
</protein>
<accession>A0ABQ9JCL2</accession>
<dbReference type="Gene3D" id="3.20.20.70">
    <property type="entry name" value="Aldolase class I"/>
    <property type="match status" value="1"/>
</dbReference>
<dbReference type="PANTHER" id="PTHR10889">
    <property type="entry name" value="DEOXYRIBOSE-PHOSPHATE ALDOLASE"/>
    <property type="match status" value="1"/>
</dbReference>
<comment type="similarity">
    <text evidence="2">Belongs to the DeoC/FbaB aldolase family. DeoC type 2 subfamily.</text>
</comment>
<dbReference type="SMART" id="SM01133">
    <property type="entry name" value="DeoC"/>
    <property type="match status" value="1"/>
</dbReference>
<dbReference type="EC" id="4.1.2.4" evidence="3"/>
<dbReference type="InterPro" id="IPR013785">
    <property type="entry name" value="Aldolase_TIM"/>
</dbReference>
<proteinExistence type="inferred from homology"/>
<evidence type="ECO:0000256" key="3">
    <source>
        <dbReference type="ARBA" id="ARBA00012515"/>
    </source>
</evidence>
<dbReference type="InterPro" id="IPR002915">
    <property type="entry name" value="DeoC/FbaB/LacD_aldolase"/>
</dbReference>
<evidence type="ECO:0000256" key="5">
    <source>
        <dbReference type="ARBA" id="ARBA00023270"/>
    </source>
</evidence>
<comment type="pathway">
    <text evidence="1">Carbohydrate degradation; 2-deoxy-D-ribose 1-phosphate degradation; D-glyceraldehyde 3-phosphate and acetaldehyde from 2-deoxy-alpha-D-ribose 1-phosphate: step 2/2.</text>
</comment>
<evidence type="ECO:0000313" key="10">
    <source>
        <dbReference type="Proteomes" id="UP001162164"/>
    </source>
</evidence>
<dbReference type="EMBL" id="JAPWTJ010000777">
    <property type="protein sequence ID" value="KAJ8975703.1"/>
    <property type="molecule type" value="Genomic_DNA"/>
</dbReference>
<organism evidence="9 10">
    <name type="scientific">Molorchus minor</name>
    <dbReference type="NCBI Taxonomy" id="1323400"/>
    <lineage>
        <taxon>Eukaryota</taxon>
        <taxon>Metazoa</taxon>
        <taxon>Ecdysozoa</taxon>
        <taxon>Arthropoda</taxon>
        <taxon>Hexapoda</taxon>
        <taxon>Insecta</taxon>
        <taxon>Pterygota</taxon>
        <taxon>Neoptera</taxon>
        <taxon>Endopterygota</taxon>
        <taxon>Coleoptera</taxon>
        <taxon>Polyphaga</taxon>
        <taxon>Cucujiformia</taxon>
        <taxon>Chrysomeloidea</taxon>
        <taxon>Cerambycidae</taxon>
        <taxon>Lamiinae</taxon>
        <taxon>Monochamini</taxon>
        <taxon>Molorchus</taxon>
    </lineage>
</organism>
<dbReference type="PANTHER" id="PTHR10889:SF3">
    <property type="entry name" value="DEOXYRIBOSE-PHOSPHATE ALDOLASE"/>
    <property type="match status" value="1"/>
</dbReference>
<dbReference type="Proteomes" id="UP001162164">
    <property type="component" value="Unassembled WGS sequence"/>
</dbReference>
<evidence type="ECO:0000313" key="9">
    <source>
        <dbReference type="EMBL" id="KAJ8975703.1"/>
    </source>
</evidence>
<evidence type="ECO:0000256" key="7">
    <source>
        <dbReference type="ARBA" id="ARBA00032755"/>
    </source>
</evidence>
<sequence>MVSERNPGCELDLGWINNVNVNLTAVNELAGKLATTCELKNEYRAAWILKAVTCIDLTTLAGDDTHSNVSRLCFKAAQPIAEDLLNKLGFEYNEESPIHTAAVCVYPSKVASAVQTLKKNGFFMRKLMWHQRRRVFRTADLFATGFPSGQTPLKSRLDEIRYAVEKGANEIDIVIDRSLVLTANWGALYQEIQVMKEACGPNTHLKAILATGELGTLDNVYKASLVAMMAGSDFIKTSTGKEAVNATLPFGIVMARAIKEYHERMGYKVGLKPAGGVRTAKDALSWLIMIKELLGSDWLNPDLFRFGASGLLNDLECNLYEYVTGKCPAGYEFFMG</sequence>
<dbReference type="NCBIfam" id="TIGR00126">
    <property type="entry name" value="deoC"/>
    <property type="match status" value="1"/>
</dbReference>
<comment type="catalytic activity">
    <reaction evidence="8">
        <text>2-deoxy-D-ribose 5-phosphate = D-glyceraldehyde 3-phosphate + acetaldehyde</text>
        <dbReference type="Rhea" id="RHEA:12821"/>
        <dbReference type="ChEBI" id="CHEBI:15343"/>
        <dbReference type="ChEBI" id="CHEBI:59776"/>
        <dbReference type="ChEBI" id="CHEBI:62877"/>
        <dbReference type="EC" id="4.1.2.4"/>
    </reaction>
</comment>
<dbReference type="CDD" id="cd00959">
    <property type="entry name" value="DeoC"/>
    <property type="match status" value="1"/>
</dbReference>
<dbReference type="PIRSF" id="PIRSF001357">
    <property type="entry name" value="DeoC"/>
    <property type="match status" value="1"/>
</dbReference>
<evidence type="ECO:0000256" key="6">
    <source>
        <dbReference type="ARBA" id="ARBA00031814"/>
    </source>
</evidence>
<comment type="caution">
    <text evidence="9">The sequence shown here is derived from an EMBL/GenBank/DDBJ whole genome shotgun (WGS) entry which is preliminary data.</text>
</comment>
<gene>
    <name evidence="9" type="ORF">NQ317_006309</name>
</gene>
<dbReference type="Pfam" id="PF01791">
    <property type="entry name" value="DeoC"/>
    <property type="match status" value="1"/>
</dbReference>